<proteinExistence type="predicted"/>
<dbReference type="PANTHER" id="PTHR35813">
    <property type="entry name" value="INNER MEMBRANE PROTEIN YBAN"/>
    <property type="match status" value="1"/>
</dbReference>
<feature type="transmembrane region" description="Helical" evidence="1">
    <location>
        <begin position="87"/>
        <end position="108"/>
    </location>
</feature>
<dbReference type="GO" id="GO:0005886">
    <property type="term" value="C:plasma membrane"/>
    <property type="evidence" value="ECO:0007669"/>
    <property type="project" value="TreeGrafter"/>
</dbReference>
<name>A0AAE9YD18_9ACTN</name>
<sequence>MTAPVEPSTVSRHRTVRAAYVVAGFGAVGVGGVGVVVPGLPTTVFFVIAAWCFSRSSPRFERWVLDLPGVGRMVRDHRAGLGMPRRAKVIACSMIVVACSLSAALGFSTWLPRAIVLAAGAVGIAWILLRVPTREAVLAARAERQLTPS</sequence>
<keyword evidence="3" id="KW-1185">Reference proteome</keyword>
<protein>
    <submittedName>
        <fullName evidence="2">YbaN family protein</fullName>
    </submittedName>
</protein>
<dbReference type="KEGG" id="ima:PO878_09575"/>
<keyword evidence="1" id="KW-1133">Transmembrane helix</keyword>
<feature type="transmembrane region" description="Helical" evidence="1">
    <location>
        <begin position="114"/>
        <end position="131"/>
    </location>
</feature>
<dbReference type="EMBL" id="CP116942">
    <property type="protein sequence ID" value="WCO68973.1"/>
    <property type="molecule type" value="Genomic_DNA"/>
</dbReference>
<reference evidence="2" key="1">
    <citation type="submission" date="2023-01" db="EMBL/GenBank/DDBJ databases">
        <title>The diversity of Class Acidimicrobiia in South China Sea sediment environments and the proposal of Iamia marina sp. nov., a novel species of the genus Iamia.</title>
        <authorList>
            <person name="He Y."/>
            <person name="Tian X."/>
        </authorList>
    </citation>
    <scope>NUCLEOTIDE SEQUENCE</scope>
    <source>
        <strain evidence="2">DSM 19957</strain>
    </source>
</reference>
<keyword evidence="1" id="KW-0812">Transmembrane</keyword>
<gene>
    <name evidence="2" type="ORF">PO878_09575</name>
</gene>
<dbReference type="Pfam" id="PF04304">
    <property type="entry name" value="DUF454"/>
    <property type="match status" value="1"/>
</dbReference>
<organism evidence="2 3">
    <name type="scientific">Iamia majanohamensis</name>
    <dbReference type="NCBI Taxonomy" id="467976"/>
    <lineage>
        <taxon>Bacteria</taxon>
        <taxon>Bacillati</taxon>
        <taxon>Actinomycetota</taxon>
        <taxon>Acidimicrobiia</taxon>
        <taxon>Acidimicrobiales</taxon>
        <taxon>Iamiaceae</taxon>
        <taxon>Iamia</taxon>
    </lineage>
</organism>
<dbReference type="PANTHER" id="PTHR35813:SF1">
    <property type="entry name" value="INNER MEMBRANE PROTEIN YBAN"/>
    <property type="match status" value="1"/>
</dbReference>
<evidence type="ECO:0000313" key="2">
    <source>
        <dbReference type="EMBL" id="WCO68973.1"/>
    </source>
</evidence>
<accession>A0AAE9YD18</accession>
<evidence type="ECO:0000256" key="1">
    <source>
        <dbReference type="SAM" id="Phobius"/>
    </source>
</evidence>
<dbReference type="Proteomes" id="UP001216390">
    <property type="component" value="Chromosome"/>
</dbReference>
<evidence type="ECO:0000313" key="3">
    <source>
        <dbReference type="Proteomes" id="UP001216390"/>
    </source>
</evidence>
<dbReference type="InterPro" id="IPR007401">
    <property type="entry name" value="DUF454"/>
</dbReference>
<dbReference type="RefSeq" id="WP_272738487.1">
    <property type="nucleotide sequence ID" value="NZ_CP116942.1"/>
</dbReference>
<feature type="transmembrane region" description="Helical" evidence="1">
    <location>
        <begin position="20"/>
        <end position="53"/>
    </location>
</feature>
<dbReference type="AlphaFoldDB" id="A0AAE9YD18"/>
<keyword evidence="1" id="KW-0472">Membrane</keyword>